<dbReference type="InterPro" id="IPR051599">
    <property type="entry name" value="Cell_Envelope_Assoc"/>
</dbReference>
<dbReference type="STRING" id="161896.UL81_08425"/>
<dbReference type="PATRIC" id="fig|161896.4.peg.1648"/>
<organism evidence="2 3">
    <name type="scientific">Corynebacterium camporealensis</name>
    <dbReference type="NCBI Taxonomy" id="161896"/>
    <lineage>
        <taxon>Bacteria</taxon>
        <taxon>Bacillati</taxon>
        <taxon>Actinomycetota</taxon>
        <taxon>Actinomycetes</taxon>
        <taxon>Mycobacteriales</taxon>
        <taxon>Corynebacteriaceae</taxon>
        <taxon>Corynebacterium</taxon>
    </lineage>
</organism>
<evidence type="ECO:0000259" key="1">
    <source>
        <dbReference type="Pfam" id="PF02698"/>
    </source>
</evidence>
<dbReference type="HOGENOM" id="CLU_051474_1_0_11"/>
<dbReference type="AlphaFoldDB" id="A0A0F6QXL8"/>
<evidence type="ECO:0000313" key="3">
    <source>
        <dbReference type="Proteomes" id="UP000033566"/>
    </source>
</evidence>
<dbReference type="OrthoDB" id="9782395at2"/>
<dbReference type="CDD" id="cd06259">
    <property type="entry name" value="YdcF-like"/>
    <property type="match status" value="1"/>
</dbReference>
<dbReference type="EMBL" id="CP011311">
    <property type="protein sequence ID" value="AKE39635.1"/>
    <property type="molecule type" value="Genomic_DNA"/>
</dbReference>
<dbReference type="RefSeq" id="WP_035105397.1">
    <property type="nucleotide sequence ID" value="NZ_CP011311.1"/>
</dbReference>
<proteinExistence type="predicted"/>
<reference evidence="2 3" key="1">
    <citation type="journal article" date="2015" name="Genome Announc.">
        <title>Complete Genome Sequence of Corynebacterium camporealensis DSM 44610, Isolated from the Milk of a Manchega Sheep with Subclinical Mastitis.</title>
        <authorList>
            <person name="Ruckert C."/>
            <person name="Albersmeier A."/>
            <person name="Winkler A."/>
            <person name="Tauch A."/>
        </authorList>
    </citation>
    <scope>NUCLEOTIDE SEQUENCE [LARGE SCALE GENOMIC DNA]</scope>
    <source>
        <strain evidence="2 3">DSM 44610</strain>
    </source>
</reference>
<evidence type="ECO:0000313" key="2">
    <source>
        <dbReference type="EMBL" id="AKE39635.1"/>
    </source>
</evidence>
<dbReference type="Pfam" id="PF02698">
    <property type="entry name" value="DUF218"/>
    <property type="match status" value="1"/>
</dbReference>
<dbReference type="PANTHER" id="PTHR30336:SF20">
    <property type="entry name" value="DUF218 DOMAIN-CONTAINING PROTEIN"/>
    <property type="match status" value="1"/>
</dbReference>
<protein>
    <submittedName>
        <fullName evidence="2">DUF218 domain-containing protein</fullName>
    </submittedName>
</protein>
<dbReference type="KEGG" id="ccj:UL81_08425"/>
<dbReference type="InterPro" id="IPR003848">
    <property type="entry name" value="DUF218"/>
</dbReference>
<gene>
    <name evidence="2" type="ORF">UL81_08425</name>
</gene>
<dbReference type="GO" id="GO:0005886">
    <property type="term" value="C:plasma membrane"/>
    <property type="evidence" value="ECO:0007669"/>
    <property type="project" value="TreeGrafter"/>
</dbReference>
<sequence>MNSNQCEAIVVLGAAQYNGRPSRILSRRLDGAVEVLRNLDKPVPIITVGGKLEGDNYTEAGVARDYLHKNHGEDLEVYAIEEGLDTEESLNAIKDALGYRDILIATDPLHCLRAGLIGRRAGFHAHTVGVPGHNPKKFSKAWCKYLAHEAGGLVVLAVAAIAGDSIANNLKSPLHRIEEILRPNQKNRHYNQRKRLQ</sequence>
<dbReference type="PANTHER" id="PTHR30336">
    <property type="entry name" value="INNER MEMBRANE PROTEIN, PROBABLE PERMEASE"/>
    <property type="match status" value="1"/>
</dbReference>
<name>A0A0F6QXL8_9CORY</name>
<keyword evidence="3" id="KW-1185">Reference proteome</keyword>
<accession>A0A0F6QXL8</accession>
<feature type="domain" description="DUF218" evidence="1">
    <location>
        <begin position="7"/>
        <end position="139"/>
    </location>
</feature>
<dbReference type="Proteomes" id="UP000033566">
    <property type="component" value="Chromosome"/>
</dbReference>